<proteinExistence type="predicted"/>
<dbReference type="Pfam" id="PF18431">
    <property type="entry name" value="RNAse_A_bac"/>
    <property type="match status" value="1"/>
</dbReference>
<sequence>MRERSAAYTDPETAEWATREVLAGHEQVIRRWLARTGRGRLAVEAAWPSRDTPVGHVRIAGEARAVRAARVVLRRDSAQPRGFAVHASFPVRL</sequence>
<accession>A0ABP4FTE3</accession>
<comment type="caution">
    <text evidence="2">The sequence shown here is derived from an EMBL/GenBank/DDBJ whole genome shotgun (WGS) entry which is preliminary data.</text>
</comment>
<protein>
    <recommendedName>
        <fullName evidence="1">Bacterial CdiA-CT RNAse A domain-containing protein</fullName>
    </recommendedName>
</protein>
<gene>
    <name evidence="2" type="ORF">GCM10009654_62030</name>
</gene>
<dbReference type="Proteomes" id="UP001501371">
    <property type="component" value="Unassembled WGS sequence"/>
</dbReference>
<dbReference type="InterPro" id="IPR041436">
    <property type="entry name" value="RNAse_A_bac"/>
</dbReference>
<evidence type="ECO:0000259" key="1">
    <source>
        <dbReference type="Pfam" id="PF18431"/>
    </source>
</evidence>
<name>A0ABP4FTE3_9ACTN</name>
<keyword evidence="3" id="KW-1185">Reference proteome</keyword>
<evidence type="ECO:0000313" key="3">
    <source>
        <dbReference type="Proteomes" id="UP001501371"/>
    </source>
</evidence>
<organism evidence="2 3">
    <name type="scientific">Streptomyces hebeiensis</name>
    <dbReference type="NCBI Taxonomy" id="229486"/>
    <lineage>
        <taxon>Bacteria</taxon>
        <taxon>Bacillati</taxon>
        <taxon>Actinomycetota</taxon>
        <taxon>Actinomycetes</taxon>
        <taxon>Kitasatosporales</taxon>
        <taxon>Streptomycetaceae</taxon>
        <taxon>Streptomyces</taxon>
    </lineage>
</organism>
<reference evidence="3" key="1">
    <citation type="journal article" date="2019" name="Int. J. Syst. Evol. Microbiol.">
        <title>The Global Catalogue of Microorganisms (GCM) 10K type strain sequencing project: providing services to taxonomists for standard genome sequencing and annotation.</title>
        <authorList>
            <consortium name="The Broad Institute Genomics Platform"/>
            <consortium name="The Broad Institute Genome Sequencing Center for Infectious Disease"/>
            <person name="Wu L."/>
            <person name="Ma J."/>
        </authorList>
    </citation>
    <scope>NUCLEOTIDE SEQUENCE [LARGE SCALE GENOMIC DNA]</scope>
    <source>
        <strain evidence="3">JCM 12696</strain>
    </source>
</reference>
<feature type="domain" description="Bacterial CdiA-CT RNAse A" evidence="1">
    <location>
        <begin position="4"/>
        <end position="90"/>
    </location>
</feature>
<dbReference type="EMBL" id="BAAAKV010000084">
    <property type="protein sequence ID" value="GAA1196707.1"/>
    <property type="molecule type" value="Genomic_DNA"/>
</dbReference>
<evidence type="ECO:0000313" key="2">
    <source>
        <dbReference type="EMBL" id="GAA1196707.1"/>
    </source>
</evidence>